<dbReference type="PANTHER" id="PTHR43861">
    <property type="entry name" value="TRANS-ACONITATE 2-METHYLTRANSFERASE-RELATED"/>
    <property type="match status" value="1"/>
</dbReference>
<evidence type="ECO:0000259" key="2">
    <source>
        <dbReference type="Pfam" id="PF13649"/>
    </source>
</evidence>
<dbReference type="Proteomes" id="UP001164632">
    <property type="component" value="Chromosome"/>
</dbReference>
<dbReference type="AlphaFoldDB" id="A0AA47I043"/>
<name>A0AA47I043_9GAMM</name>
<dbReference type="Gene3D" id="3.40.50.150">
    <property type="entry name" value="Vaccinia Virus protein VP39"/>
    <property type="match status" value="1"/>
</dbReference>
<dbReference type="CDD" id="cd02440">
    <property type="entry name" value="AdoMet_MTases"/>
    <property type="match status" value="1"/>
</dbReference>
<dbReference type="InterPro" id="IPR041698">
    <property type="entry name" value="Methyltransf_25"/>
</dbReference>
<evidence type="ECO:0000256" key="1">
    <source>
        <dbReference type="ARBA" id="ARBA00022679"/>
    </source>
</evidence>
<keyword evidence="1" id="KW-0808">Transferase</keyword>
<sequence length="209" mass="23073">MDPKIAEWNERYSDAEYLFGKEPNAFLASQQERFMPGMKVLSVADGEGRNGVWLAQLGLDVLAVEAAPRAIDKARQLAAERGVNLAHECADLLTWDWGSERFDAIVAIFIQFVGPELRAQMFADMQRALKPGGLLLLEGYRLEQLSYATGGPKEPANLYTAAALREAFAGLHILHLAEYDAYIEEGSRHRGMSALIDLVARKPTAEIPA</sequence>
<accession>A0AA47I043</accession>
<dbReference type="PANTHER" id="PTHR43861:SF3">
    <property type="entry name" value="PUTATIVE (AFU_ORTHOLOGUE AFUA_2G14390)-RELATED"/>
    <property type="match status" value="1"/>
</dbReference>
<feature type="domain" description="Methyltransferase" evidence="2">
    <location>
        <begin position="40"/>
        <end position="133"/>
    </location>
</feature>
<protein>
    <submittedName>
        <fullName evidence="3">Class I SAM-dependent methyltransferase</fullName>
    </submittedName>
</protein>
<dbReference type="GO" id="GO:0008168">
    <property type="term" value="F:methyltransferase activity"/>
    <property type="evidence" value="ECO:0007669"/>
    <property type="project" value="UniProtKB-KW"/>
</dbReference>
<dbReference type="InterPro" id="IPR029063">
    <property type="entry name" value="SAM-dependent_MTases_sf"/>
</dbReference>
<dbReference type="SUPFAM" id="SSF53335">
    <property type="entry name" value="S-adenosyl-L-methionine-dependent methyltransferases"/>
    <property type="match status" value="1"/>
</dbReference>
<dbReference type="EMBL" id="CP113257">
    <property type="protein sequence ID" value="WAE54779.1"/>
    <property type="molecule type" value="Genomic_DNA"/>
</dbReference>
<gene>
    <name evidence="3" type="ORF">OSV15_11725</name>
</gene>
<proteinExistence type="predicted"/>
<evidence type="ECO:0000313" key="4">
    <source>
        <dbReference type="Proteomes" id="UP001164632"/>
    </source>
</evidence>
<dbReference type="RefSeq" id="WP_063542934.1">
    <property type="nucleotide sequence ID" value="NZ_CP045416.1"/>
</dbReference>
<dbReference type="GO" id="GO:0032259">
    <property type="term" value="P:methylation"/>
    <property type="evidence" value="ECO:0007669"/>
    <property type="project" value="UniProtKB-KW"/>
</dbReference>
<dbReference type="Pfam" id="PF13649">
    <property type="entry name" value="Methyltransf_25"/>
    <property type="match status" value="1"/>
</dbReference>
<reference evidence="3" key="1">
    <citation type="submission" date="2022-11" db="EMBL/GenBank/DDBJ databases">
        <title>Genomic of Pseudomonas TF18.</title>
        <authorList>
            <person name="Liu T."/>
        </authorList>
    </citation>
    <scope>NUCLEOTIDE SEQUENCE</scope>
    <source>
        <strain evidence="3">TF18</strain>
    </source>
</reference>
<organism evidence="3 4">
    <name type="scientific">Stutzerimonas frequens</name>
    <dbReference type="NCBI Taxonomy" id="2968969"/>
    <lineage>
        <taxon>Bacteria</taxon>
        <taxon>Pseudomonadati</taxon>
        <taxon>Pseudomonadota</taxon>
        <taxon>Gammaproteobacteria</taxon>
        <taxon>Pseudomonadales</taxon>
        <taxon>Pseudomonadaceae</taxon>
        <taxon>Stutzerimonas</taxon>
    </lineage>
</organism>
<keyword evidence="3" id="KW-0489">Methyltransferase</keyword>
<evidence type="ECO:0000313" key="3">
    <source>
        <dbReference type="EMBL" id="WAE54779.1"/>
    </source>
</evidence>